<dbReference type="Pfam" id="PF14214">
    <property type="entry name" value="Helitron_like_N"/>
    <property type="match status" value="1"/>
</dbReference>
<feature type="region of interest" description="Disordered" evidence="1">
    <location>
        <begin position="241"/>
        <end position="274"/>
    </location>
</feature>
<reference evidence="3" key="1">
    <citation type="submission" date="2015-06" db="UniProtKB">
        <authorList>
            <consortium name="EnsemblPlants"/>
        </authorList>
    </citation>
    <scope>IDENTIFICATION</scope>
</reference>
<dbReference type="InterPro" id="IPR025476">
    <property type="entry name" value="Helitron_helicase-like"/>
</dbReference>
<proteinExistence type="predicted"/>
<accession>M8BS49</accession>
<evidence type="ECO:0000259" key="2">
    <source>
        <dbReference type="Pfam" id="PF14214"/>
    </source>
</evidence>
<name>M8BS49_AEGTA</name>
<evidence type="ECO:0000256" key="1">
    <source>
        <dbReference type="SAM" id="MobiDB-lite"/>
    </source>
</evidence>
<feature type="domain" description="Helitron helicase-like" evidence="2">
    <location>
        <begin position="61"/>
        <end position="113"/>
    </location>
</feature>
<sequence length="303" mass="34103">MDFDNYYKAGHQRGRIWKLGNVGNPSCKLQIARLDRKTTRKPKNRIICWPARRKRNTMVDQWLGYTDLFVTFTCNATWPQIQSMLQEVGQAESERSDIVDRVFHIKLKEFMTNGRGASADASPKYKKAIHMLRKGERQEKGEGGPLGGRISCRIQSASVEDEDDLPGCLARGQPRCNEKQRRQHPHNQCGSKMAAGDKIHACIASKDADDNETAKINKLASCMAQLLIEPYYPSVAVDRPERSTMRTGSQAHPVAAPVSRPAEVRASEDEQGPGKESRVELRCCWELPQCLAGRILERGDGRR</sequence>
<dbReference type="EnsemblPlants" id="EMT24794">
    <property type="protein sequence ID" value="EMT24794"/>
    <property type="gene ID" value="F775_10207"/>
</dbReference>
<protein>
    <recommendedName>
        <fullName evidence="2">Helitron helicase-like domain-containing protein</fullName>
    </recommendedName>
</protein>
<evidence type="ECO:0000313" key="3">
    <source>
        <dbReference type="EnsemblPlants" id="EMT24794"/>
    </source>
</evidence>
<organism evidence="3">
    <name type="scientific">Aegilops tauschii</name>
    <name type="common">Tausch's goatgrass</name>
    <name type="synonym">Aegilops squarrosa</name>
    <dbReference type="NCBI Taxonomy" id="37682"/>
    <lineage>
        <taxon>Eukaryota</taxon>
        <taxon>Viridiplantae</taxon>
        <taxon>Streptophyta</taxon>
        <taxon>Embryophyta</taxon>
        <taxon>Tracheophyta</taxon>
        <taxon>Spermatophyta</taxon>
        <taxon>Magnoliopsida</taxon>
        <taxon>Liliopsida</taxon>
        <taxon>Poales</taxon>
        <taxon>Poaceae</taxon>
        <taxon>BOP clade</taxon>
        <taxon>Pooideae</taxon>
        <taxon>Triticodae</taxon>
        <taxon>Triticeae</taxon>
        <taxon>Triticinae</taxon>
        <taxon>Aegilops</taxon>
    </lineage>
</organism>
<dbReference type="AlphaFoldDB" id="M8BS49"/>
<feature type="compositionally biased region" description="Basic and acidic residues" evidence="1">
    <location>
        <begin position="262"/>
        <end position="274"/>
    </location>
</feature>